<proteinExistence type="predicted"/>
<dbReference type="AlphaFoldDB" id="A0AAE0IND9"/>
<keyword evidence="1" id="KW-0732">Signal</keyword>
<gene>
    <name evidence="3" type="ORF">B0T19DRAFT_183569</name>
</gene>
<dbReference type="Pfam" id="PF25488">
    <property type="entry name" value="RNaseT2L_C"/>
    <property type="match status" value="1"/>
</dbReference>
<sequence>MVAIKNILAFAGLAAAGSFNGTGQLRAQWNSGDYADLGCITDEGLYTANEDLCGSFDAKATTGSSMYTYTLTSPAGPCQIYGASLTCSKGNQPYQFGIWPWPNSIPNTQSLRWGQYGLMASSVKNPPDPTDAPEDIHFVTYSETGKYVWLTWKEL</sequence>
<evidence type="ECO:0000313" key="4">
    <source>
        <dbReference type="Proteomes" id="UP001286456"/>
    </source>
</evidence>
<dbReference type="Proteomes" id="UP001286456">
    <property type="component" value="Unassembled WGS sequence"/>
</dbReference>
<evidence type="ECO:0000313" key="3">
    <source>
        <dbReference type="EMBL" id="KAK3328133.1"/>
    </source>
</evidence>
<dbReference type="EMBL" id="JAUEPO010000003">
    <property type="protein sequence ID" value="KAK3328133.1"/>
    <property type="molecule type" value="Genomic_DNA"/>
</dbReference>
<feature type="signal peptide" evidence="1">
    <location>
        <begin position="1"/>
        <end position="16"/>
    </location>
</feature>
<organism evidence="3 4">
    <name type="scientific">Cercophora scortea</name>
    <dbReference type="NCBI Taxonomy" id="314031"/>
    <lineage>
        <taxon>Eukaryota</taxon>
        <taxon>Fungi</taxon>
        <taxon>Dikarya</taxon>
        <taxon>Ascomycota</taxon>
        <taxon>Pezizomycotina</taxon>
        <taxon>Sordariomycetes</taxon>
        <taxon>Sordariomycetidae</taxon>
        <taxon>Sordariales</taxon>
        <taxon>Lasiosphaeriaceae</taxon>
        <taxon>Cercophora</taxon>
    </lineage>
</organism>
<evidence type="ECO:0000259" key="2">
    <source>
        <dbReference type="Pfam" id="PF25488"/>
    </source>
</evidence>
<reference evidence="3" key="2">
    <citation type="submission" date="2023-06" db="EMBL/GenBank/DDBJ databases">
        <authorList>
            <consortium name="Lawrence Berkeley National Laboratory"/>
            <person name="Haridas S."/>
            <person name="Hensen N."/>
            <person name="Bonometti L."/>
            <person name="Westerberg I."/>
            <person name="Brannstrom I.O."/>
            <person name="Guillou S."/>
            <person name="Cros-Aarteil S."/>
            <person name="Calhoun S."/>
            <person name="Kuo A."/>
            <person name="Mondo S."/>
            <person name="Pangilinan J."/>
            <person name="Riley R."/>
            <person name="Labutti K."/>
            <person name="Andreopoulos B."/>
            <person name="Lipzen A."/>
            <person name="Chen C."/>
            <person name="Yanf M."/>
            <person name="Daum C."/>
            <person name="Ng V."/>
            <person name="Clum A."/>
            <person name="Steindorff A."/>
            <person name="Ohm R."/>
            <person name="Martin F."/>
            <person name="Silar P."/>
            <person name="Natvig D."/>
            <person name="Lalanne C."/>
            <person name="Gautier V."/>
            <person name="Ament-Velasquez S.L."/>
            <person name="Kruys A."/>
            <person name="Hutchinson M.I."/>
            <person name="Powell A.J."/>
            <person name="Barry K."/>
            <person name="Miller A.N."/>
            <person name="Grigoriev I.V."/>
            <person name="Debuchy R."/>
            <person name="Gladieux P."/>
            <person name="Thoren M.H."/>
            <person name="Johannesson H."/>
        </authorList>
    </citation>
    <scope>NUCLEOTIDE SEQUENCE</scope>
    <source>
        <strain evidence="3">SMH4131-1</strain>
    </source>
</reference>
<feature type="domain" description="RNase T2-like C-terminal" evidence="2">
    <location>
        <begin position="18"/>
        <end position="97"/>
    </location>
</feature>
<comment type="caution">
    <text evidence="3">The sequence shown here is derived from an EMBL/GenBank/DDBJ whole genome shotgun (WGS) entry which is preliminary data.</text>
</comment>
<name>A0AAE0IND9_9PEZI</name>
<feature type="chain" id="PRO_5042117135" description="RNase T2-like C-terminal domain-containing protein" evidence="1">
    <location>
        <begin position="17"/>
        <end position="155"/>
    </location>
</feature>
<reference evidence="3" key="1">
    <citation type="journal article" date="2023" name="Mol. Phylogenet. Evol.">
        <title>Genome-scale phylogeny and comparative genomics of the fungal order Sordariales.</title>
        <authorList>
            <person name="Hensen N."/>
            <person name="Bonometti L."/>
            <person name="Westerberg I."/>
            <person name="Brannstrom I.O."/>
            <person name="Guillou S."/>
            <person name="Cros-Aarteil S."/>
            <person name="Calhoun S."/>
            <person name="Haridas S."/>
            <person name="Kuo A."/>
            <person name="Mondo S."/>
            <person name="Pangilinan J."/>
            <person name="Riley R."/>
            <person name="LaButti K."/>
            <person name="Andreopoulos B."/>
            <person name="Lipzen A."/>
            <person name="Chen C."/>
            <person name="Yan M."/>
            <person name="Daum C."/>
            <person name="Ng V."/>
            <person name="Clum A."/>
            <person name="Steindorff A."/>
            <person name="Ohm R.A."/>
            <person name="Martin F."/>
            <person name="Silar P."/>
            <person name="Natvig D.O."/>
            <person name="Lalanne C."/>
            <person name="Gautier V."/>
            <person name="Ament-Velasquez S.L."/>
            <person name="Kruys A."/>
            <person name="Hutchinson M.I."/>
            <person name="Powell A.J."/>
            <person name="Barry K."/>
            <person name="Miller A.N."/>
            <person name="Grigoriev I.V."/>
            <person name="Debuchy R."/>
            <person name="Gladieux P."/>
            <person name="Hiltunen Thoren M."/>
            <person name="Johannesson H."/>
        </authorList>
    </citation>
    <scope>NUCLEOTIDE SEQUENCE</scope>
    <source>
        <strain evidence="3">SMH4131-1</strain>
    </source>
</reference>
<evidence type="ECO:0000256" key="1">
    <source>
        <dbReference type="SAM" id="SignalP"/>
    </source>
</evidence>
<keyword evidence="4" id="KW-1185">Reference proteome</keyword>
<protein>
    <recommendedName>
        <fullName evidence="2">RNase T2-like C-terminal domain-containing protein</fullName>
    </recommendedName>
</protein>
<accession>A0AAE0IND9</accession>
<dbReference type="InterPro" id="IPR057328">
    <property type="entry name" value="RNaseT2L_C"/>
</dbReference>